<dbReference type="InterPro" id="IPR016162">
    <property type="entry name" value="Ald_DH_N"/>
</dbReference>
<evidence type="ECO:0000313" key="4">
    <source>
        <dbReference type="Proteomes" id="UP000632195"/>
    </source>
</evidence>
<keyword evidence="4" id="KW-1185">Reference proteome</keyword>
<feature type="domain" description="Aldehyde dehydrogenase" evidence="2">
    <location>
        <begin position="16"/>
        <end position="450"/>
    </location>
</feature>
<dbReference type="InterPro" id="IPR015590">
    <property type="entry name" value="Aldehyde_DH_dom"/>
</dbReference>
<dbReference type="PANTHER" id="PTHR43217">
    <property type="entry name" value="SUCCINATE SEMIALDEHYDE DEHYDROGENASE [NAD(P)+] SAD"/>
    <property type="match status" value="1"/>
</dbReference>
<evidence type="ECO:0000256" key="1">
    <source>
        <dbReference type="ARBA" id="ARBA00023002"/>
    </source>
</evidence>
<dbReference type="Gene3D" id="3.40.605.10">
    <property type="entry name" value="Aldehyde Dehydrogenase, Chain A, domain 1"/>
    <property type="match status" value="1"/>
</dbReference>
<dbReference type="GO" id="GO:0004777">
    <property type="term" value="F:succinate-semialdehyde dehydrogenase (NAD+) activity"/>
    <property type="evidence" value="ECO:0007669"/>
    <property type="project" value="TreeGrafter"/>
</dbReference>
<dbReference type="PROSITE" id="PS00070">
    <property type="entry name" value="ALDEHYDE_DEHYDR_CYS"/>
    <property type="match status" value="1"/>
</dbReference>
<dbReference type="Gene3D" id="3.40.309.10">
    <property type="entry name" value="Aldehyde Dehydrogenase, Chain A, domain 2"/>
    <property type="match status" value="1"/>
</dbReference>
<dbReference type="EMBL" id="BMNY01000002">
    <property type="protein sequence ID" value="GGM76464.1"/>
    <property type="molecule type" value="Genomic_DNA"/>
</dbReference>
<reference evidence="3" key="1">
    <citation type="journal article" date="2014" name="Int. J. Syst. Evol. Microbiol.">
        <title>Complete genome sequence of Corynebacterium casei LMG S-19264T (=DSM 44701T), isolated from a smear-ripened cheese.</title>
        <authorList>
            <consortium name="US DOE Joint Genome Institute (JGI-PGF)"/>
            <person name="Walter F."/>
            <person name="Albersmeier A."/>
            <person name="Kalinowski J."/>
            <person name="Ruckert C."/>
        </authorList>
    </citation>
    <scope>NUCLEOTIDE SEQUENCE</scope>
    <source>
        <strain evidence="3">JCM 13583</strain>
    </source>
</reference>
<protein>
    <submittedName>
        <fullName evidence="3">Succinate-semialdehyde dehydrogenase</fullName>
    </submittedName>
</protein>
<dbReference type="InterPro" id="IPR047110">
    <property type="entry name" value="GABD/Sad-like"/>
</dbReference>
<dbReference type="RefSeq" id="WP_229657539.1">
    <property type="nucleotide sequence ID" value="NZ_BMNY01000002.1"/>
</dbReference>
<dbReference type="InterPro" id="IPR016163">
    <property type="entry name" value="Ald_DH_C"/>
</dbReference>
<dbReference type="Pfam" id="PF00171">
    <property type="entry name" value="Aldedh"/>
    <property type="match status" value="1"/>
</dbReference>
<evidence type="ECO:0000259" key="2">
    <source>
        <dbReference type="Pfam" id="PF00171"/>
    </source>
</evidence>
<dbReference type="SUPFAM" id="SSF53720">
    <property type="entry name" value="ALDH-like"/>
    <property type="match status" value="1"/>
</dbReference>
<dbReference type="PANTHER" id="PTHR43217:SF1">
    <property type="entry name" value="SUCCINATE SEMIALDEHYDE DEHYDROGENASE [NAD(P)+] SAD"/>
    <property type="match status" value="1"/>
</dbReference>
<keyword evidence="1" id="KW-0560">Oxidoreductase</keyword>
<reference evidence="3" key="2">
    <citation type="submission" date="2022-09" db="EMBL/GenBank/DDBJ databases">
        <authorList>
            <person name="Sun Q."/>
            <person name="Ohkuma M."/>
        </authorList>
    </citation>
    <scope>NUCLEOTIDE SEQUENCE</scope>
    <source>
        <strain evidence="3">JCM 13583</strain>
    </source>
</reference>
<dbReference type="Proteomes" id="UP000632195">
    <property type="component" value="Unassembled WGS sequence"/>
</dbReference>
<name>A0AA37BS83_9ARCH</name>
<proteinExistence type="predicted"/>
<dbReference type="InterPro" id="IPR016160">
    <property type="entry name" value="Ald_DH_CS_CYS"/>
</dbReference>
<dbReference type="InterPro" id="IPR016161">
    <property type="entry name" value="Ald_DH/histidinol_DH"/>
</dbReference>
<gene>
    <name evidence="3" type="ORF">GCM10007108_13080</name>
</gene>
<accession>A0AA37BS83</accession>
<comment type="caution">
    <text evidence="3">The sequence shown here is derived from an EMBL/GenBank/DDBJ whole genome shotgun (WGS) entry which is preliminary data.</text>
</comment>
<sequence length="455" mass="50827">MNALPIPDGEVVVSVIKTFDPFRQQELSQYREDSDEEVLRKIRLARKASEEFRGDIDQRKQYLRDTVKRNLERMKGELARTITMEMGKPIKQSIAEVEKCIRLVDYAVENIERFYAPEPVMTEARKSYVRFDPIGVVMAIMPWNFPVWQVMRAAVPAISAGNGVVLKHASITTGTALMIQEVFDSEAFSTLLLRGSDALRYIPHVDGVTFTGSTSVGARVAEEAGKHIKKCVLELGGSDPFIVLGSADIRETAKQAALARLQNNGQSCIASKRFLVQGSIYEEFREALEEEFSRVVQGDPMEESTYLGPLSSREQTETVRRQVEELRGLGGKVIAAESRFEQIVPPTIVSVPEGVRYEQEVFGPVALLQRFDTLDDAVRLANDTPFGLGASIWGDPEEAENLIPRIEAGMVFVNRIVASDPRMPFGGVKKSGFGRELSRYGFLEFTNIKSAWVDH</sequence>
<evidence type="ECO:0000313" key="3">
    <source>
        <dbReference type="EMBL" id="GGM76464.1"/>
    </source>
</evidence>
<dbReference type="AlphaFoldDB" id="A0AA37BS83"/>
<organism evidence="3 4">
    <name type="scientific">Thermogymnomonas acidicola</name>
    <dbReference type="NCBI Taxonomy" id="399579"/>
    <lineage>
        <taxon>Archaea</taxon>
        <taxon>Methanobacteriati</taxon>
        <taxon>Thermoplasmatota</taxon>
        <taxon>Thermoplasmata</taxon>
        <taxon>Thermoplasmatales</taxon>
        <taxon>Thermogymnomonas</taxon>
    </lineage>
</organism>